<accession>A0A2J6TVY5</accession>
<sequence>MSSPWKKKQPEVVADAVLKRAELGKISRKLKATLALAQYKTTRGWENLSLAAIEPKVEEELRLRRPLSSGDILSDSSSSSASNSEFQFPASRQLMSSPLKEAAIFSDQIGPRSGTRSGSGYPKRTYRDAFDLPGSSSSKKYRSSPTTFRNTVGRSAIPFNNLQQTKSSPIKPRKQTHFTTSSGPGISFYSGASPLPNHDHSTNFAALSDDEENSLPVHSFNHIRSSPPRTPPPIRNRGNGGRRSKDKNGKLGEEGADLLLFLATSPSPANPASRNRMAPPSTPPPKNPALPSSMMNTPGGGAGLLSIFGGPNTPSSNFNFEDYVNVTPSPGQNAWPKTPRTARTPAMSNRRNLDFDGLNPPLVSPATSKRTGLGMQLGGQLGGELLP</sequence>
<dbReference type="InParanoid" id="A0A2J6TVY5"/>
<evidence type="ECO:0000313" key="3">
    <source>
        <dbReference type="Proteomes" id="UP000235371"/>
    </source>
</evidence>
<gene>
    <name evidence="2" type="ORF">K444DRAFT_639212</name>
</gene>
<dbReference type="PANTHER" id="PTHR40468">
    <property type="entry name" value="YALI0A15257P"/>
    <property type="match status" value="1"/>
</dbReference>
<dbReference type="OrthoDB" id="2163387at2759"/>
<feature type="compositionally biased region" description="Gly residues" evidence="1">
    <location>
        <begin position="375"/>
        <end position="387"/>
    </location>
</feature>
<name>A0A2J6TVY5_9HELO</name>
<feature type="region of interest" description="Disordered" evidence="1">
    <location>
        <begin position="102"/>
        <end position="204"/>
    </location>
</feature>
<dbReference type="AlphaFoldDB" id="A0A2J6TVY5"/>
<dbReference type="RefSeq" id="XP_024744087.1">
    <property type="nucleotide sequence ID" value="XM_024884351.1"/>
</dbReference>
<evidence type="ECO:0000313" key="2">
    <source>
        <dbReference type="EMBL" id="PMD67183.1"/>
    </source>
</evidence>
<dbReference type="GeneID" id="36592428"/>
<dbReference type="STRING" id="1095630.A0A2J6TVY5"/>
<evidence type="ECO:0008006" key="4">
    <source>
        <dbReference type="Google" id="ProtNLM"/>
    </source>
</evidence>
<feature type="region of interest" description="Disordered" evidence="1">
    <location>
        <begin position="364"/>
        <end position="387"/>
    </location>
</feature>
<feature type="compositionally biased region" description="Low complexity" evidence="1">
    <location>
        <begin position="69"/>
        <end position="84"/>
    </location>
</feature>
<proteinExistence type="predicted"/>
<dbReference type="PANTHER" id="PTHR40468:SF1">
    <property type="entry name" value="TOPOISOMERASE I DAMAGE AFFECTED PROTEIN 11"/>
    <property type="match status" value="1"/>
</dbReference>
<reference evidence="2 3" key="1">
    <citation type="submission" date="2016-04" db="EMBL/GenBank/DDBJ databases">
        <title>A degradative enzymes factory behind the ericoid mycorrhizal symbiosis.</title>
        <authorList>
            <consortium name="DOE Joint Genome Institute"/>
            <person name="Martino E."/>
            <person name="Morin E."/>
            <person name="Grelet G."/>
            <person name="Kuo A."/>
            <person name="Kohler A."/>
            <person name="Daghino S."/>
            <person name="Barry K."/>
            <person name="Choi C."/>
            <person name="Cichocki N."/>
            <person name="Clum A."/>
            <person name="Copeland A."/>
            <person name="Hainaut M."/>
            <person name="Haridas S."/>
            <person name="Labutti K."/>
            <person name="Lindquist E."/>
            <person name="Lipzen A."/>
            <person name="Khouja H.-R."/>
            <person name="Murat C."/>
            <person name="Ohm R."/>
            <person name="Olson A."/>
            <person name="Spatafora J."/>
            <person name="Veneault-Fourrey C."/>
            <person name="Henrissat B."/>
            <person name="Grigoriev I."/>
            <person name="Martin F."/>
            <person name="Perotto S."/>
        </authorList>
    </citation>
    <scope>NUCLEOTIDE SEQUENCE [LARGE SCALE GENOMIC DNA]</scope>
    <source>
        <strain evidence="2 3">E</strain>
    </source>
</reference>
<protein>
    <recommendedName>
        <fullName evidence="4">Cyclin-dependent kinase</fullName>
    </recommendedName>
</protein>
<feature type="region of interest" description="Disordered" evidence="1">
    <location>
        <begin position="264"/>
        <end position="294"/>
    </location>
</feature>
<dbReference type="Proteomes" id="UP000235371">
    <property type="component" value="Unassembled WGS sequence"/>
</dbReference>
<keyword evidence="3" id="KW-1185">Reference proteome</keyword>
<organism evidence="2 3">
    <name type="scientific">Hyaloscypha bicolor E</name>
    <dbReference type="NCBI Taxonomy" id="1095630"/>
    <lineage>
        <taxon>Eukaryota</taxon>
        <taxon>Fungi</taxon>
        <taxon>Dikarya</taxon>
        <taxon>Ascomycota</taxon>
        <taxon>Pezizomycotina</taxon>
        <taxon>Leotiomycetes</taxon>
        <taxon>Helotiales</taxon>
        <taxon>Hyaloscyphaceae</taxon>
        <taxon>Hyaloscypha</taxon>
        <taxon>Hyaloscypha bicolor</taxon>
    </lineage>
</organism>
<feature type="region of interest" description="Disordered" evidence="1">
    <location>
        <begin position="217"/>
        <end position="251"/>
    </location>
</feature>
<feature type="compositionally biased region" description="Polar residues" evidence="1">
    <location>
        <begin position="145"/>
        <end position="168"/>
    </location>
</feature>
<evidence type="ECO:0000256" key="1">
    <source>
        <dbReference type="SAM" id="MobiDB-lite"/>
    </source>
</evidence>
<dbReference type="EMBL" id="KZ613740">
    <property type="protein sequence ID" value="PMD67183.1"/>
    <property type="molecule type" value="Genomic_DNA"/>
</dbReference>
<feature type="region of interest" description="Disordered" evidence="1">
    <location>
        <begin position="69"/>
        <end position="89"/>
    </location>
</feature>
<feature type="compositionally biased region" description="Polar residues" evidence="1">
    <location>
        <begin position="264"/>
        <end position="273"/>
    </location>
</feature>